<dbReference type="Proteomes" id="UP000196365">
    <property type="component" value="Unassembled WGS sequence"/>
</dbReference>
<dbReference type="SUPFAM" id="SSF109604">
    <property type="entry name" value="HD-domain/PDEase-like"/>
    <property type="match status" value="1"/>
</dbReference>
<dbReference type="AlphaFoldDB" id="A0A1T4MAT3"/>
<dbReference type="CDD" id="cd04492">
    <property type="entry name" value="YhaM_OBF_like"/>
    <property type="match status" value="1"/>
</dbReference>
<dbReference type="Pfam" id="PF01336">
    <property type="entry name" value="tRNA_anti-codon"/>
    <property type="match status" value="1"/>
</dbReference>
<feature type="domain" description="HD" evidence="3">
    <location>
        <begin position="168"/>
        <end position="288"/>
    </location>
</feature>
<dbReference type="Gene3D" id="1.10.3210.10">
    <property type="entry name" value="Hypothetical protein af1432"/>
    <property type="match status" value="1"/>
</dbReference>
<dbReference type="InterPro" id="IPR012340">
    <property type="entry name" value="NA-bd_OB-fold"/>
</dbReference>
<dbReference type="Pfam" id="PF01966">
    <property type="entry name" value="HD"/>
    <property type="match status" value="1"/>
</dbReference>
<dbReference type="InterPro" id="IPR004365">
    <property type="entry name" value="NA-bd_OB_tRNA"/>
</dbReference>
<accession>A0A1T4MAT3</accession>
<dbReference type="InterPro" id="IPR006674">
    <property type="entry name" value="HD_domain"/>
</dbReference>
<dbReference type="GO" id="GO:0003676">
    <property type="term" value="F:nucleic acid binding"/>
    <property type="evidence" value="ECO:0007669"/>
    <property type="project" value="InterPro"/>
</dbReference>
<keyword evidence="5" id="KW-1185">Reference proteome</keyword>
<evidence type="ECO:0000313" key="4">
    <source>
        <dbReference type="EMBL" id="SJZ63804.1"/>
    </source>
</evidence>
<evidence type="ECO:0000256" key="1">
    <source>
        <dbReference type="ARBA" id="ARBA00022801"/>
    </source>
</evidence>
<gene>
    <name evidence="4" type="ORF">SAMN02745973_01264</name>
</gene>
<dbReference type="RefSeq" id="WP_242960235.1">
    <property type="nucleotide sequence ID" value="NZ_FUWV01000006.1"/>
</dbReference>
<evidence type="ECO:0000313" key="5">
    <source>
        <dbReference type="Proteomes" id="UP000196365"/>
    </source>
</evidence>
<feature type="domain" description="OB" evidence="2">
    <location>
        <begin position="32"/>
        <end position="95"/>
    </location>
</feature>
<dbReference type="SUPFAM" id="SSF50249">
    <property type="entry name" value="Nucleic acid-binding proteins"/>
    <property type="match status" value="1"/>
</dbReference>
<evidence type="ECO:0000259" key="3">
    <source>
        <dbReference type="Pfam" id="PF01966"/>
    </source>
</evidence>
<sequence>MEEQNKIEEKRIQDFQVGDRIQNFFIIKALEIRKNKNNKDYANLILGDQSGEINAKIWDLNNVDISLYQENVLIKVRGRVTEWQSQLQFNIEKIRRAKEEDGVFIRDFVQSAPYDSKWMYQEIVNYLDKIENQDIRMIAEYILESKKEKLMYFPAAKSNHHAIRGGLLYHTLTMLRAGEKLLEVYTSLNKDLLFGGVILHDMAKIEEMDANELGIVNDYQVEGKLLGHIIQGIKQINQVGNELGADPEIIMLLEHMVLSHHYEPEFGSPKKPLIPEAELLHYLDIIDARLYDMNTALSNTKKGEFSEKVWTLDNRRLYRAYLESIDKE</sequence>
<dbReference type="EMBL" id="FUWV01000006">
    <property type="protein sequence ID" value="SJZ63804.1"/>
    <property type="molecule type" value="Genomic_DNA"/>
</dbReference>
<dbReference type="InterPro" id="IPR050798">
    <property type="entry name" value="YhaM_exoribonuc/phosphodiest"/>
</dbReference>
<name>A0A1T4MAT3_9FIRM</name>
<dbReference type="PANTHER" id="PTHR37294">
    <property type="entry name" value="3'-5' EXORIBONUCLEASE YHAM"/>
    <property type="match status" value="1"/>
</dbReference>
<reference evidence="4 5" key="1">
    <citation type="submission" date="2017-02" db="EMBL/GenBank/DDBJ databases">
        <authorList>
            <person name="Peterson S.W."/>
        </authorList>
    </citation>
    <scope>NUCLEOTIDE SEQUENCE [LARGE SCALE GENOMIC DNA]</scope>
    <source>
        <strain evidence="4 5">DSM 15102</strain>
    </source>
</reference>
<evidence type="ECO:0000259" key="2">
    <source>
        <dbReference type="Pfam" id="PF01336"/>
    </source>
</evidence>
<protein>
    <submittedName>
        <fullName evidence="4">3'-5' exoribonuclease</fullName>
    </submittedName>
</protein>
<proteinExistence type="predicted"/>
<keyword evidence="1" id="KW-0378">Hydrolase</keyword>
<organism evidence="4 5">
    <name type="scientific">Garciella nitratireducens DSM 15102</name>
    <dbReference type="NCBI Taxonomy" id="1121911"/>
    <lineage>
        <taxon>Bacteria</taxon>
        <taxon>Bacillati</taxon>
        <taxon>Bacillota</taxon>
        <taxon>Clostridia</taxon>
        <taxon>Eubacteriales</taxon>
        <taxon>Eubacteriaceae</taxon>
        <taxon>Garciella</taxon>
    </lineage>
</organism>
<dbReference type="GO" id="GO:0031125">
    <property type="term" value="P:rRNA 3'-end processing"/>
    <property type="evidence" value="ECO:0007669"/>
    <property type="project" value="TreeGrafter"/>
</dbReference>
<dbReference type="GO" id="GO:0016787">
    <property type="term" value="F:hydrolase activity"/>
    <property type="evidence" value="ECO:0007669"/>
    <property type="project" value="UniProtKB-KW"/>
</dbReference>
<dbReference type="PANTHER" id="PTHR37294:SF1">
    <property type="entry name" value="3'-5' EXORIBONUCLEASE YHAM"/>
    <property type="match status" value="1"/>
</dbReference>
<dbReference type="Gene3D" id="2.40.50.140">
    <property type="entry name" value="Nucleic acid-binding proteins"/>
    <property type="match status" value="1"/>
</dbReference>